<comment type="caution">
    <text evidence="1">The sequence shown here is derived from an EMBL/GenBank/DDBJ whole genome shotgun (WGS) entry which is preliminary data.</text>
</comment>
<evidence type="ECO:0000313" key="1">
    <source>
        <dbReference type="EMBL" id="KKK93812.1"/>
    </source>
</evidence>
<feature type="non-terminal residue" evidence="1">
    <location>
        <position position="1"/>
    </location>
</feature>
<gene>
    <name evidence="1" type="ORF">LCGC14_2689160</name>
</gene>
<proteinExistence type="predicted"/>
<dbReference type="AlphaFoldDB" id="A0A0F8ZJ14"/>
<dbReference type="EMBL" id="LAZR01047616">
    <property type="protein sequence ID" value="KKK93812.1"/>
    <property type="molecule type" value="Genomic_DNA"/>
</dbReference>
<name>A0A0F8ZJ14_9ZZZZ</name>
<reference evidence="1" key="1">
    <citation type="journal article" date="2015" name="Nature">
        <title>Complex archaea that bridge the gap between prokaryotes and eukaryotes.</title>
        <authorList>
            <person name="Spang A."/>
            <person name="Saw J.H."/>
            <person name="Jorgensen S.L."/>
            <person name="Zaremba-Niedzwiedzka K."/>
            <person name="Martijn J."/>
            <person name="Lind A.E."/>
            <person name="van Eijk R."/>
            <person name="Schleper C."/>
            <person name="Guy L."/>
            <person name="Ettema T.J."/>
        </authorList>
    </citation>
    <scope>NUCLEOTIDE SEQUENCE</scope>
</reference>
<accession>A0A0F8ZJ14</accession>
<protein>
    <submittedName>
        <fullName evidence="1">Uncharacterized protein</fullName>
    </submittedName>
</protein>
<organism evidence="1">
    <name type="scientific">marine sediment metagenome</name>
    <dbReference type="NCBI Taxonomy" id="412755"/>
    <lineage>
        <taxon>unclassified sequences</taxon>
        <taxon>metagenomes</taxon>
        <taxon>ecological metagenomes</taxon>
    </lineage>
</organism>
<sequence>AKKEIDISNSTISTLNSVTIAGVEMPVGPLNELIMYRTNFTMDDIDTIEDDPSNPERDLVDVVIGGVPLTAGRIGNEYYLIVSPIENIG</sequence>